<feature type="compositionally biased region" description="Low complexity" evidence="2">
    <location>
        <begin position="568"/>
        <end position="579"/>
    </location>
</feature>
<gene>
    <name evidence="3" type="primary">AlNc14C9G1169</name>
    <name evidence="3" type="ORF">ALNC14_013470</name>
</gene>
<keyword evidence="1" id="KW-0175">Coiled coil</keyword>
<evidence type="ECO:0000256" key="1">
    <source>
        <dbReference type="SAM" id="Coils"/>
    </source>
</evidence>
<name>F0W2B9_9STRA</name>
<feature type="region of interest" description="Disordered" evidence="2">
    <location>
        <begin position="299"/>
        <end position="319"/>
    </location>
</feature>
<dbReference type="PANTHER" id="PTHR38019:SF1">
    <property type="entry name" value="N-ACETYLTRANSFERASE DOMAIN-CONTAINING PROTEIN"/>
    <property type="match status" value="1"/>
</dbReference>
<feature type="region of interest" description="Disordered" evidence="2">
    <location>
        <begin position="547"/>
        <end position="579"/>
    </location>
</feature>
<accession>F0W2B9</accession>
<dbReference type="PANTHER" id="PTHR38019">
    <property type="entry name" value="KDA ANTIGEN P200, PUTATIVE-RELATED"/>
    <property type="match status" value="1"/>
</dbReference>
<sequence>MLGVEPEELIKRPMEYFIEKYGDKERFELITKRWNRYERLRCILLSNVRQQRASLIKAGLNGTHSPLLEGGNSFAKVSALSESSSPSKKLDLEINILMQERQRLERFERQQAQEVERLLQYEINVSRVQQELVRKAESQKRDEAARAKEKLRRQREAEEKKRQIELLRPDERRRETDLDNSNVHKKQEERLWFDQQTKQDEERRRRAGRKQEQDGLNNQKEARLKAEIHQLQQRQEVERKQVEMNERDAQRRRIIEAKREQKAQEIADKQRRNKMRILLVLQDKEEIRVEQLRAFELKQQQSESRRQKYNKERQLREQHNKMRALQKKEATDLVQQHLYDLEQQCRERLAQLNDQVDQRLQRKESEKNQARLLYIREQSRQEHKRKMVHRHKEEQLQQKQATLIRKVDEKALITRKMQQDRQKTLQSRYEDALLRDEELQATLARREKADEYRVSYLLERIALDDEKTRRVRDERRSLLRRREEIKRAAEMQKYELLKVVQKLKSKKMSKDMASQLLDQLQSPRLAHLNKFAGSAVVSRSTFVETRRHQTLNSNGRVRPRSANPTYHSSSPAAWSTSTPLNTVKELQSDLEPTGDLLTDPEDMHEKLRSIQKQQNRELIATLEEEYQAEIDRQDFIEQQSDSKERERLEDRYREQRVFASERIKKLTQQHDDILNDYMKSCSATILDV</sequence>
<feature type="region of interest" description="Disordered" evidence="2">
    <location>
        <begin position="134"/>
        <end position="222"/>
    </location>
</feature>
<feature type="compositionally biased region" description="Basic and acidic residues" evidence="2">
    <location>
        <begin position="303"/>
        <end position="319"/>
    </location>
</feature>
<feature type="coiled-coil region" evidence="1">
    <location>
        <begin position="612"/>
        <end position="669"/>
    </location>
</feature>
<dbReference type="HOGENOM" id="CLU_025419_0_0_1"/>
<organism evidence="3">
    <name type="scientific">Albugo laibachii Nc14</name>
    <dbReference type="NCBI Taxonomy" id="890382"/>
    <lineage>
        <taxon>Eukaryota</taxon>
        <taxon>Sar</taxon>
        <taxon>Stramenopiles</taxon>
        <taxon>Oomycota</taxon>
        <taxon>Peronosporomycetes</taxon>
        <taxon>Albuginales</taxon>
        <taxon>Albuginaceae</taxon>
        <taxon>Albugo</taxon>
    </lineage>
</organism>
<feature type="compositionally biased region" description="Basic and acidic residues" evidence="2">
    <location>
        <begin position="134"/>
        <end position="177"/>
    </location>
</feature>
<reference evidence="3" key="1">
    <citation type="journal article" date="2011" name="PLoS Biol.">
        <title>Gene gain and loss during evolution of obligate parasitism in the white rust pathogen of Arabidopsis thaliana.</title>
        <authorList>
            <person name="Kemen E."/>
            <person name="Gardiner A."/>
            <person name="Schultz-Larsen T."/>
            <person name="Kemen A.C."/>
            <person name="Balmuth A.L."/>
            <person name="Robert-Seilaniantz A."/>
            <person name="Bailey K."/>
            <person name="Holub E."/>
            <person name="Studholme D.J."/>
            <person name="Maclean D."/>
            <person name="Jones J.D."/>
        </authorList>
    </citation>
    <scope>NUCLEOTIDE SEQUENCE</scope>
</reference>
<protein>
    <submittedName>
        <fullName evidence="3">Uncharacterized protein AlNc14C9G1169</fullName>
    </submittedName>
</protein>
<dbReference type="EMBL" id="FR824054">
    <property type="protein sequence ID" value="CCA15204.1"/>
    <property type="molecule type" value="Genomic_DNA"/>
</dbReference>
<evidence type="ECO:0000313" key="3">
    <source>
        <dbReference type="EMBL" id="CCA15204.1"/>
    </source>
</evidence>
<feature type="compositionally biased region" description="Basic and acidic residues" evidence="2">
    <location>
        <begin position="185"/>
        <end position="213"/>
    </location>
</feature>
<dbReference type="AlphaFoldDB" id="F0W2B9"/>
<reference evidence="3" key="2">
    <citation type="submission" date="2011-02" db="EMBL/GenBank/DDBJ databases">
        <authorList>
            <person name="MacLean D."/>
        </authorList>
    </citation>
    <scope>NUCLEOTIDE SEQUENCE</scope>
</reference>
<proteinExistence type="predicted"/>
<evidence type="ECO:0000256" key="2">
    <source>
        <dbReference type="SAM" id="MobiDB-lite"/>
    </source>
</evidence>